<evidence type="ECO:0000313" key="5">
    <source>
        <dbReference type="Proteomes" id="UP000232101"/>
    </source>
</evidence>
<dbReference type="AlphaFoldDB" id="A0A2M9PYH2"/>
<dbReference type="Proteomes" id="UP000232101">
    <property type="component" value="Unassembled WGS sequence"/>
</dbReference>
<dbReference type="Pfam" id="PF09335">
    <property type="entry name" value="VTT_dom"/>
    <property type="match status" value="1"/>
</dbReference>
<dbReference type="STRING" id="582475.ACZ11_01625"/>
<name>A0A2M9PYH2_9BACI</name>
<feature type="transmembrane region" description="Helical" evidence="2">
    <location>
        <begin position="165"/>
        <end position="191"/>
    </location>
</feature>
<feature type="transmembrane region" description="Helical" evidence="2">
    <location>
        <begin position="50"/>
        <end position="72"/>
    </location>
</feature>
<dbReference type="PANTHER" id="PTHR42709:SF9">
    <property type="entry name" value="ALKALINE PHOSPHATASE LIKE PROTEIN"/>
    <property type="match status" value="1"/>
</dbReference>
<proteinExistence type="inferred from homology"/>
<comment type="caution">
    <text evidence="4">The sequence shown here is derived from an EMBL/GenBank/DDBJ whole genome shotgun (WGS) entry which is preliminary data.</text>
</comment>
<dbReference type="InterPro" id="IPR051311">
    <property type="entry name" value="DedA_domain"/>
</dbReference>
<keyword evidence="2" id="KW-1133">Transmembrane helix</keyword>
<organism evidence="4 5">
    <name type="scientific">Lysinibacillus xylanilyticus</name>
    <dbReference type="NCBI Taxonomy" id="582475"/>
    <lineage>
        <taxon>Bacteria</taxon>
        <taxon>Bacillati</taxon>
        <taxon>Bacillota</taxon>
        <taxon>Bacilli</taxon>
        <taxon>Bacillales</taxon>
        <taxon>Bacillaceae</taxon>
        <taxon>Lysinibacillus</taxon>
    </lineage>
</organism>
<reference evidence="4 5" key="1">
    <citation type="submission" date="2017-11" db="EMBL/GenBank/DDBJ databases">
        <title>Bacterial isolate from king chilli rhizosphere.</title>
        <authorList>
            <person name="Takhelmayum P."/>
            <person name="Sarangthem I."/>
        </authorList>
    </citation>
    <scope>NUCLEOTIDE SEQUENCE [LARGE SCALE GENOMIC DNA]</scope>
    <source>
        <strain evidence="5">t26</strain>
    </source>
</reference>
<keyword evidence="2" id="KW-0472">Membrane</keyword>
<evidence type="ECO:0000259" key="3">
    <source>
        <dbReference type="Pfam" id="PF09335"/>
    </source>
</evidence>
<keyword evidence="2" id="KW-0812">Transmembrane</keyword>
<accession>A0A2M9PYH2</accession>
<comment type="similarity">
    <text evidence="1">Belongs to the DedA family.</text>
</comment>
<sequence>MAHHVQSLIEHYGYFGIILILVGGIVGLPLPDEIFLTYVGYSVYQETLAHIPALISAIIGAAGGITLSYYIGYKFGLPLLRKYGSKVHITEQKIDFTKNLFKKIGPVLLLIGYFIPGVRHLTAYIAAINNYPFKKFAFFAYTGATIWTFTFITLGNVLGEKWHYVAFYLSHYSIYLIVLFLIIMLIVYLVFKRKNSSNNL</sequence>
<dbReference type="PANTHER" id="PTHR42709">
    <property type="entry name" value="ALKALINE PHOSPHATASE LIKE PROTEIN"/>
    <property type="match status" value="1"/>
</dbReference>
<gene>
    <name evidence="4" type="ORF">CWD94_26505</name>
</gene>
<dbReference type="GO" id="GO:0005886">
    <property type="term" value="C:plasma membrane"/>
    <property type="evidence" value="ECO:0007669"/>
    <property type="project" value="TreeGrafter"/>
</dbReference>
<dbReference type="RefSeq" id="WP_100545714.1">
    <property type="nucleotide sequence ID" value="NZ_JBHVRA010000007.1"/>
</dbReference>
<feature type="transmembrane region" description="Helical" evidence="2">
    <location>
        <begin position="107"/>
        <end position="126"/>
    </location>
</feature>
<evidence type="ECO:0000313" key="4">
    <source>
        <dbReference type="EMBL" id="PJO40762.1"/>
    </source>
</evidence>
<feature type="transmembrane region" description="Helical" evidence="2">
    <location>
        <begin position="12"/>
        <end position="30"/>
    </location>
</feature>
<dbReference type="InterPro" id="IPR032816">
    <property type="entry name" value="VTT_dom"/>
</dbReference>
<evidence type="ECO:0000256" key="1">
    <source>
        <dbReference type="ARBA" id="ARBA00010792"/>
    </source>
</evidence>
<protein>
    <submittedName>
        <fullName evidence="4">Alkaline phosphatase</fullName>
    </submittedName>
</protein>
<feature type="transmembrane region" description="Helical" evidence="2">
    <location>
        <begin position="138"/>
        <end position="158"/>
    </location>
</feature>
<feature type="domain" description="VTT" evidence="3">
    <location>
        <begin position="30"/>
        <end position="156"/>
    </location>
</feature>
<evidence type="ECO:0000256" key="2">
    <source>
        <dbReference type="SAM" id="Phobius"/>
    </source>
</evidence>
<dbReference type="EMBL" id="PHQY01000702">
    <property type="protein sequence ID" value="PJO40762.1"/>
    <property type="molecule type" value="Genomic_DNA"/>
</dbReference>